<name>A0ABS9TNI0_9PSEU</name>
<dbReference type="Gene3D" id="1.10.10.10">
    <property type="entry name" value="Winged helix-like DNA-binding domain superfamily/Winged helix DNA-binding domain"/>
    <property type="match status" value="1"/>
</dbReference>
<dbReference type="SUPFAM" id="SSF48008">
    <property type="entry name" value="GntR ligand-binding domain-like"/>
    <property type="match status" value="1"/>
</dbReference>
<evidence type="ECO:0000256" key="1">
    <source>
        <dbReference type="ARBA" id="ARBA00023015"/>
    </source>
</evidence>
<protein>
    <submittedName>
        <fullName evidence="5">FCD domain-containing protein</fullName>
    </submittedName>
</protein>
<evidence type="ECO:0000313" key="5">
    <source>
        <dbReference type="EMBL" id="MCH6170099.1"/>
    </source>
</evidence>
<proteinExistence type="predicted"/>
<dbReference type="InterPro" id="IPR011711">
    <property type="entry name" value="GntR_C"/>
</dbReference>
<dbReference type="InterPro" id="IPR036388">
    <property type="entry name" value="WH-like_DNA-bd_sf"/>
</dbReference>
<evidence type="ECO:0000313" key="6">
    <source>
        <dbReference type="Proteomes" id="UP001299970"/>
    </source>
</evidence>
<dbReference type="SMART" id="SM00895">
    <property type="entry name" value="FCD"/>
    <property type="match status" value="1"/>
</dbReference>
<dbReference type="RefSeq" id="WP_241040908.1">
    <property type="nucleotide sequence ID" value="NZ_BAAAJF010000028.1"/>
</dbReference>
<evidence type="ECO:0000256" key="3">
    <source>
        <dbReference type="ARBA" id="ARBA00023163"/>
    </source>
</evidence>
<dbReference type="Gene3D" id="1.20.120.530">
    <property type="entry name" value="GntR ligand-binding domain-like"/>
    <property type="match status" value="1"/>
</dbReference>
<comment type="caution">
    <text evidence="5">The sequence shown here is derived from an EMBL/GenBank/DDBJ whole genome shotgun (WGS) entry which is preliminary data.</text>
</comment>
<keyword evidence="2" id="KW-0238">DNA-binding</keyword>
<keyword evidence="1" id="KW-0805">Transcription regulation</keyword>
<feature type="domain" description="GntR C-terminal" evidence="4">
    <location>
        <begin position="100"/>
        <end position="226"/>
    </location>
</feature>
<sequence length="237" mass="25627">MLRNEHAEVRRIAPLSQVVSEVETQLLQVGPRVGATAPTEDELVADLRVSRRNARDALAVLELFGVVDAGGALASTSGPENGIGRLLRLSLRCAQIPADELLAVRTRLERTASARAAVSAADDDKAELRELATEMAHPRIPPDRFQDLDTAFHLVIARASGSHLCAQLMLGLRDAMADQMASRFAAVENWPETAKRLSREHQGVTVAITHGLDGLAARRVEAHLHGFYQGWGASRPA</sequence>
<dbReference type="Proteomes" id="UP001299970">
    <property type="component" value="Unassembled WGS sequence"/>
</dbReference>
<accession>A0ABS9TNI0</accession>
<dbReference type="InterPro" id="IPR008920">
    <property type="entry name" value="TF_FadR/GntR_C"/>
</dbReference>
<reference evidence="5 6" key="1">
    <citation type="submission" date="2022-03" db="EMBL/GenBank/DDBJ databases">
        <title>Pseudonocardia alaer sp. nov., a novel actinomycete isolated from reed forest soil.</title>
        <authorList>
            <person name="Wang L."/>
        </authorList>
    </citation>
    <scope>NUCLEOTIDE SEQUENCE [LARGE SCALE GENOMIC DNA]</scope>
    <source>
        <strain evidence="5 6">Y-16303</strain>
    </source>
</reference>
<dbReference type="PANTHER" id="PTHR43537:SF5">
    <property type="entry name" value="UXU OPERON TRANSCRIPTIONAL REGULATOR"/>
    <property type="match status" value="1"/>
</dbReference>
<dbReference type="EMBL" id="JAKXMK010000030">
    <property type="protein sequence ID" value="MCH6170099.1"/>
    <property type="molecule type" value="Genomic_DNA"/>
</dbReference>
<evidence type="ECO:0000259" key="4">
    <source>
        <dbReference type="SMART" id="SM00895"/>
    </source>
</evidence>
<dbReference type="Pfam" id="PF07729">
    <property type="entry name" value="FCD"/>
    <property type="match status" value="1"/>
</dbReference>
<dbReference type="PANTHER" id="PTHR43537">
    <property type="entry name" value="TRANSCRIPTIONAL REGULATOR, GNTR FAMILY"/>
    <property type="match status" value="1"/>
</dbReference>
<evidence type="ECO:0000256" key="2">
    <source>
        <dbReference type="ARBA" id="ARBA00023125"/>
    </source>
</evidence>
<gene>
    <name evidence="5" type="ORF">MMF94_30740</name>
</gene>
<organism evidence="5 6">
    <name type="scientific">Pseudonocardia alaniniphila</name>
    <dbReference type="NCBI Taxonomy" id="75291"/>
    <lineage>
        <taxon>Bacteria</taxon>
        <taxon>Bacillati</taxon>
        <taxon>Actinomycetota</taxon>
        <taxon>Actinomycetes</taxon>
        <taxon>Pseudonocardiales</taxon>
        <taxon>Pseudonocardiaceae</taxon>
        <taxon>Pseudonocardia</taxon>
    </lineage>
</organism>
<keyword evidence="6" id="KW-1185">Reference proteome</keyword>
<keyword evidence="3" id="KW-0804">Transcription</keyword>